<dbReference type="GeneID" id="93029428"/>
<proteinExistence type="predicted"/>
<name>A0A6P2NGN0_9BURK</name>
<keyword evidence="2" id="KW-1185">Reference proteome</keyword>
<evidence type="ECO:0008006" key="3">
    <source>
        <dbReference type="Google" id="ProtNLM"/>
    </source>
</evidence>
<dbReference type="Gene3D" id="3.50.50.60">
    <property type="entry name" value="FAD/NAD(P)-binding domain"/>
    <property type="match status" value="1"/>
</dbReference>
<gene>
    <name evidence="1" type="ORF">BDI24065_04361</name>
</gene>
<evidence type="ECO:0000313" key="1">
    <source>
        <dbReference type="EMBL" id="VWB90742.1"/>
    </source>
</evidence>
<dbReference type="InterPro" id="IPR036188">
    <property type="entry name" value="FAD/NAD-bd_sf"/>
</dbReference>
<accession>A0A6P2NGN0</accession>
<reference evidence="1 2" key="1">
    <citation type="submission" date="2019-09" db="EMBL/GenBank/DDBJ databases">
        <authorList>
            <person name="Depoorter E."/>
        </authorList>
    </citation>
    <scope>NUCLEOTIDE SEQUENCE [LARGE SCALE GENOMIC DNA]</scope>
    <source>
        <strain evidence="1">LMG 24065</strain>
    </source>
</reference>
<dbReference type="SUPFAM" id="SSF51905">
    <property type="entry name" value="FAD/NAD(P)-binding domain"/>
    <property type="match status" value="1"/>
</dbReference>
<protein>
    <recommendedName>
        <fullName evidence="3">Monooxygenase</fullName>
    </recommendedName>
</protein>
<dbReference type="AlphaFoldDB" id="A0A6P2NGN0"/>
<organism evidence="1 2">
    <name type="scientific">Burkholderia diffusa</name>
    <dbReference type="NCBI Taxonomy" id="488732"/>
    <lineage>
        <taxon>Bacteria</taxon>
        <taxon>Pseudomonadati</taxon>
        <taxon>Pseudomonadota</taxon>
        <taxon>Betaproteobacteria</taxon>
        <taxon>Burkholderiales</taxon>
        <taxon>Burkholderiaceae</taxon>
        <taxon>Burkholderia</taxon>
        <taxon>Burkholderia cepacia complex</taxon>
    </lineage>
</organism>
<evidence type="ECO:0000313" key="2">
    <source>
        <dbReference type="Proteomes" id="UP000494125"/>
    </source>
</evidence>
<dbReference type="EMBL" id="CABVPN010000022">
    <property type="protein sequence ID" value="VWB90742.1"/>
    <property type="molecule type" value="Genomic_DNA"/>
</dbReference>
<sequence length="60" mass="5878">MKIAIAGGSIAGLASAVTLNCIGHDVVVHECRDRPLPDPGGGVADAGARFATDLGLAAHA</sequence>
<dbReference type="Proteomes" id="UP000494125">
    <property type="component" value="Unassembled WGS sequence"/>
</dbReference>
<dbReference type="RefSeq" id="WP_151047382.1">
    <property type="nucleotide sequence ID" value="NZ_CABVPN010000022.1"/>
</dbReference>